<gene>
    <name evidence="2" type="ORF">BC792_102209</name>
</gene>
<dbReference type="Pfam" id="PF14539">
    <property type="entry name" value="DUF4442"/>
    <property type="match status" value="1"/>
</dbReference>
<evidence type="ECO:0000313" key="3">
    <source>
        <dbReference type="Proteomes" id="UP000325105"/>
    </source>
</evidence>
<name>A0A5S5DPF1_9SPHI</name>
<dbReference type="OrthoDB" id="9814774at2"/>
<dbReference type="SUPFAM" id="SSF54637">
    <property type="entry name" value="Thioesterase/thiol ester dehydrase-isomerase"/>
    <property type="match status" value="1"/>
</dbReference>
<organism evidence="2 3">
    <name type="scientific">Sphingobacterium allocomposti</name>
    <dbReference type="NCBI Taxonomy" id="415956"/>
    <lineage>
        <taxon>Bacteria</taxon>
        <taxon>Pseudomonadati</taxon>
        <taxon>Bacteroidota</taxon>
        <taxon>Sphingobacteriia</taxon>
        <taxon>Sphingobacteriales</taxon>
        <taxon>Sphingobacteriaceae</taxon>
        <taxon>Sphingobacterium</taxon>
    </lineage>
</organism>
<dbReference type="InterPro" id="IPR027961">
    <property type="entry name" value="DUF4442"/>
</dbReference>
<feature type="region of interest" description="Disordered" evidence="1">
    <location>
        <begin position="163"/>
        <end position="184"/>
    </location>
</feature>
<accession>A0A5S5DPF1</accession>
<proteinExistence type="predicted"/>
<dbReference type="EMBL" id="VNHX01000002">
    <property type="protein sequence ID" value="TYP97787.1"/>
    <property type="molecule type" value="Genomic_DNA"/>
</dbReference>
<dbReference type="InterPro" id="IPR029069">
    <property type="entry name" value="HotDog_dom_sf"/>
</dbReference>
<evidence type="ECO:0000256" key="1">
    <source>
        <dbReference type="SAM" id="MobiDB-lite"/>
    </source>
</evidence>
<protein>
    <submittedName>
        <fullName evidence="2">Uncharacterized protein DUF4442</fullName>
    </submittedName>
</protein>
<reference evidence="2 3" key="1">
    <citation type="submission" date="2019-07" db="EMBL/GenBank/DDBJ databases">
        <title>Genomic Encyclopedia of Archaeal and Bacterial Type Strains, Phase II (KMG-II): from individual species to whole genera.</title>
        <authorList>
            <person name="Goeker M."/>
        </authorList>
    </citation>
    <scope>NUCLEOTIDE SEQUENCE [LARGE SCALE GENOMIC DNA]</scope>
    <source>
        <strain evidence="2 3">DSM 18850</strain>
    </source>
</reference>
<keyword evidence="3" id="KW-1185">Reference proteome</keyword>
<comment type="caution">
    <text evidence="2">The sequence shown here is derived from an EMBL/GenBank/DDBJ whole genome shotgun (WGS) entry which is preliminary data.</text>
</comment>
<dbReference type="AlphaFoldDB" id="A0A5S5DPF1"/>
<dbReference type="Gene3D" id="3.10.129.10">
    <property type="entry name" value="Hotdog Thioesterase"/>
    <property type="match status" value="1"/>
</dbReference>
<dbReference type="RefSeq" id="WP_148907430.1">
    <property type="nucleotide sequence ID" value="NZ_VNHX01000002.1"/>
</dbReference>
<evidence type="ECO:0000313" key="2">
    <source>
        <dbReference type="EMBL" id="TYP97787.1"/>
    </source>
</evidence>
<dbReference type="Proteomes" id="UP000325105">
    <property type="component" value="Unassembled WGS sequence"/>
</dbReference>
<sequence length="184" mass="21460">MRLSPKALKWILRFYPPFFFQRIWVQKVHADFRQIDIVIRKSLLNMNINRTIFGGTIFSAVDPIHTLLLDQLLRRAGIGKTVTWLKSAKIEYLKPATRHLSFSVRLHDDEVRETLDEVKNKGKVIKTFDIHILDRDGLLCARSNNEIYIRDLTFGGKTRNFEDVQPDSVERGSNNHRGRADTTR</sequence>